<accession>A0AA40K8Q9</accession>
<comment type="caution">
    <text evidence="3">The sequence shown here is derived from an EMBL/GenBank/DDBJ whole genome shotgun (WGS) entry which is preliminary data.</text>
</comment>
<reference evidence="3" key="1">
    <citation type="submission" date="2023-06" db="EMBL/GenBank/DDBJ databases">
        <title>Genome-scale phylogeny and comparative genomics of the fungal order Sordariales.</title>
        <authorList>
            <consortium name="Lawrence Berkeley National Laboratory"/>
            <person name="Hensen N."/>
            <person name="Bonometti L."/>
            <person name="Westerberg I."/>
            <person name="Brannstrom I.O."/>
            <person name="Guillou S."/>
            <person name="Cros-Aarteil S."/>
            <person name="Calhoun S."/>
            <person name="Haridas S."/>
            <person name="Kuo A."/>
            <person name="Mondo S."/>
            <person name="Pangilinan J."/>
            <person name="Riley R."/>
            <person name="LaButti K."/>
            <person name="Andreopoulos B."/>
            <person name="Lipzen A."/>
            <person name="Chen C."/>
            <person name="Yanf M."/>
            <person name="Daum C."/>
            <person name="Ng V."/>
            <person name="Clum A."/>
            <person name="Steindorff A."/>
            <person name="Ohm R."/>
            <person name="Martin F."/>
            <person name="Silar P."/>
            <person name="Natvig D."/>
            <person name="Lalanne C."/>
            <person name="Gautier V."/>
            <person name="Ament-velasquez S.L."/>
            <person name="Kruys A."/>
            <person name="Hutchinson M.I."/>
            <person name="Powell A.J."/>
            <person name="Barry K."/>
            <person name="Miller A.N."/>
            <person name="Grigoriev I.V."/>
            <person name="Debuchy R."/>
            <person name="Gladieux P."/>
            <person name="Thoren M.H."/>
            <person name="Johannesson H."/>
        </authorList>
    </citation>
    <scope>NUCLEOTIDE SEQUENCE</scope>
    <source>
        <strain evidence="3">SMH3187-1</strain>
    </source>
</reference>
<evidence type="ECO:0000313" key="3">
    <source>
        <dbReference type="EMBL" id="KAK0750194.1"/>
    </source>
</evidence>
<protein>
    <recommendedName>
        <fullName evidence="2">DUF8021 domain-containing protein</fullName>
    </recommendedName>
</protein>
<feature type="domain" description="DUF8021" evidence="2">
    <location>
        <begin position="148"/>
        <end position="260"/>
    </location>
</feature>
<gene>
    <name evidence="3" type="ORF">B0T18DRAFT_437481</name>
</gene>
<keyword evidence="4" id="KW-1185">Reference proteome</keyword>
<dbReference type="Pfam" id="PF26061">
    <property type="entry name" value="DUF8021"/>
    <property type="match status" value="1"/>
</dbReference>
<evidence type="ECO:0000313" key="4">
    <source>
        <dbReference type="Proteomes" id="UP001172155"/>
    </source>
</evidence>
<proteinExistence type="predicted"/>
<evidence type="ECO:0000256" key="1">
    <source>
        <dbReference type="SAM" id="SignalP"/>
    </source>
</evidence>
<dbReference type="EMBL" id="JAUKUD010000003">
    <property type="protein sequence ID" value="KAK0750194.1"/>
    <property type="molecule type" value="Genomic_DNA"/>
</dbReference>
<feature type="signal peptide" evidence="1">
    <location>
        <begin position="1"/>
        <end position="16"/>
    </location>
</feature>
<dbReference type="AlphaFoldDB" id="A0AA40K8Q9"/>
<evidence type="ECO:0000259" key="2">
    <source>
        <dbReference type="Pfam" id="PF26061"/>
    </source>
</evidence>
<keyword evidence="1" id="KW-0732">Signal</keyword>
<dbReference type="InterPro" id="IPR058334">
    <property type="entry name" value="DUF8021"/>
</dbReference>
<name>A0AA40K8Q9_9PEZI</name>
<sequence length="275" mass="29657">MISPLLTLALASTASAACTRATLQEVTAAYIKAQISGTGLSSLPLATTYSYIENDERVNVTSSVLSKPLPIDFQQSFYDTTACATFTELNAASASHPYVIHTQLRLTDNKITAIDSVVSDDGDWVFDAKSHLSWARSEKWDSIPSANQDTRAVIQAAGDTYLNQWGDPKLPVPLATPCARLEGGHYTGEGNLTANTCLMGAFPYPLTIANRRYVVDVDAGVVSILNDFPFLEASKPNGTTPSSNLFYVQGGLIRYIHEVTVCATRMCGRELPPPS</sequence>
<feature type="chain" id="PRO_5041293536" description="DUF8021 domain-containing protein" evidence="1">
    <location>
        <begin position="17"/>
        <end position="275"/>
    </location>
</feature>
<dbReference type="Proteomes" id="UP001172155">
    <property type="component" value="Unassembled WGS sequence"/>
</dbReference>
<organism evidence="3 4">
    <name type="scientific">Schizothecium vesticola</name>
    <dbReference type="NCBI Taxonomy" id="314040"/>
    <lineage>
        <taxon>Eukaryota</taxon>
        <taxon>Fungi</taxon>
        <taxon>Dikarya</taxon>
        <taxon>Ascomycota</taxon>
        <taxon>Pezizomycotina</taxon>
        <taxon>Sordariomycetes</taxon>
        <taxon>Sordariomycetidae</taxon>
        <taxon>Sordariales</taxon>
        <taxon>Schizotheciaceae</taxon>
        <taxon>Schizothecium</taxon>
    </lineage>
</organism>